<proteinExistence type="predicted"/>
<dbReference type="Proteomes" id="UP001182303">
    <property type="component" value="Unassembled WGS sequence"/>
</dbReference>
<evidence type="ECO:0000313" key="2">
    <source>
        <dbReference type="Proteomes" id="UP001182303"/>
    </source>
</evidence>
<evidence type="ECO:0000313" key="1">
    <source>
        <dbReference type="EMBL" id="MDS1004098.1"/>
    </source>
</evidence>
<dbReference type="AlphaFoldDB" id="A0AAE4FLP1"/>
<sequence length="293" mass="33245">MTAVALLLAVNIGVNSGKASALANSLKYNINTWIGINNSEKNYSTQIGKTLQWKNNKLTLNEFFINNSRIIINLNINKSVNDTLKNYLKLVPDIYVNGKKVERNSDYIGYRVAESDGKNEESNVILEVEGKKILLNNKNDIKLVFSNLDKECKVSNSDFTYNFAYDSTSYKNASKVIKVDKNIIIGENKLSLSNVTVAPDKIYISGFSKGFSPWENNKNVNYYYDVVDENNKSLSLKEEIGKEAFFYRDDKVINTLKIVPYTFNKINTNTTTVCDDGRIKYIIEDKVITVNLK</sequence>
<gene>
    <name evidence="1" type="ORF">P9J83_11405</name>
</gene>
<name>A0AAE4FLP1_CLOSG</name>
<organism evidence="1 2">
    <name type="scientific">Clostridium sporogenes</name>
    <dbReference type="NCBI Taxonomy" id="1509"/>
    <lineage>
        <taxon>Bacteria</taxon>
        <taxon>Bacillati</taxon>
        <taxon>Bacillota</taxon>
        <taxon>Clostridia</taxon>
        <taxon>Eubacteriales</taxon>
        <taxon>Clostridiaceae</taxon>
        <taxon>Clostridium</taxon>
    </lineage>
</organism>
<comment type="caution">
    <text evidence="1">The sequence shown here is derived from an EMBL/GenBank/DDBJ whole genome shotgun (WGS) entry which is preliminary data.</text>
</comment>
<accession>A0AAE4FLP1</accession>
<dbReference type="RefSeq" id="WP_310943812.1">
    <property type="nucleotide sequence ID" value="NZ_JARUIS010000016.1"/>
</dbReference>
<protein>
    <submittedName>
        <fullName evidence="1">DUF4179 domain-containing protein</fullName>
    </submittedName>
</protein>
<dbReference type="EMBL" id="JARUIS010000016">
    <property type="protein sequence ID" value="MDS1004098.1"/>
    <property type="molecule type" value="Genomic_DNA"/>
</dbReference>
<reference evidence="1" key="1">
    <citation type="submission" date="2023-04" db="EMBL/GenBank/DDBJ databases">
        <title>Assessment of the microbiological origin of a defect in Grana Padano cheese.</title>
        <authorList>
            <person name="Zago M."/>
            <person name="Rossetti L."/>
            <person name="Bonvini B."/>
            <person name="Carminati D."/>
            <person name="Giraffa G."/>
        </authorList>
    </citation>
    <scope>NUCLEOTIDE SEQUENCE</scope>
    <source>
        <strain evidence="1">4990</strain>
    </source>
</reference>